<evidence type="ECO:0000313" key="6">
    <source>
        <dbReference type="Proteomes" id="UP000006558"/>
    </source>
</evidence>
<dbReference type="AlphaFoldDB" id="A5IJS7"/>
<reference evidence="5 6" key="2">
    <citation type="journal article" date="2009" name="Proc. Natl. Acad. Sci. U.S.A.">
        <title>On the chimeric nature, thermophilic origin, and phylogenetic placement of the Thermotogales.</title>
        <authorList>
            <person name="Zhaxybayeva O."/>
            <person name="Swithers K.S."/>
            <person name="Lapierre P."/>
            <person name="Fournier G.P."/>
            <person name="Bickhart D.M."/>
            <person name="DeBoy R.T."/>
            <person name="Nelson K.E."/>
            <person name="Nesbo C.L."/>
            <person name="Doolittle W.F."/>
            <person name="Gogarten J.P."/>
            <person name="Noll K.M."/>
        </authorList>
    </citation>
    <scope>NUCLEOTIDE SEQUENCE [LARGE SCALE GENOMIC DNA]</scope>
    <source>
        <strain evidence="6">ATCC BAA-488 / DSM 13995 / JCM 10881 / RKU-1</strain>
    </source>
</reference>
<dbReference type="Proteomes" id="UP000006558">
    <property type="component" value="Chromosome"/>
</dbReference>
<evidence type="ECO:0000313" key="5">
    <source>
        <dbReference type="EMBL" id="ABQ46450.1"/>
    </source>
</evidence>
<dbReference type="PANTHER" id="PTHR34298">
    <property type="entry name" value="SEGREGATION AND CONDENSATION PROTEIN B"/>
    <property type="match status" value="1"/>
</dbReference>
<keyword evidence="1" id="KW-0963">Cytoplasm</keyword>
<evidence type="ECO:0000256" key="1">
    <source>
        <dbReference type="ARBA" id="ARBA00022490"/>
    </source>
</evidence>
<organism evidence="5 6">
    <name type="scientific">Thermotoga petrophila (strain ATCC BAA-488 / DSM 13995 / JCM 10881 / RKU-1)</name>
    <dbReference type="NCBI Taxonomy" id="390874"/>
    <lineage>
        <taxon>Bacteria</taxon>
        <taxon>Thermotogati</taxon>
        <taxon>Thermotogota</taxon>
        <taxon>Thermotogae</taxon>
        <taxon>Thermotogales</taxon>
        <taxon>Thermotogaceae</taxon>
        <taxon>Thermotoga</taxon>
    </lineage>
</organism>
<dbReference type="eggNOG" id="COG1386">
    <property type="taxonomic scope" value="Bacteria"/>
</dbReference>
<accession>A5IJS7</accession>
<dbReference type="NCBIfam" id="TIGR00281">
    <property type="entry name" value="SMC-Scp complex subunit ScpB"/>
    <property type="match status" value="1"/>
</dbReference>
<keyword evidence="3" id="KW-0159">Chromosome partition</keyword>
<dbReference type="Pfam" id="PF04079">
    <property type="entry name" value="SMC_ScpB"/>
    <property type="match status" value="1"/>
</dbReference>
<keyword evidence="2" id="KW-0132">Cell division</keyword>
<keyword evidence="4" id="KW-0131">Cell cycle</keyword>
<dbReference type="EMBL" id="CP000702">
    <property type="protein sequence ID" value="ABQ46450.1"/>
    <property type="molecule type" value="Genomic_DNA"/>
</dbReference>
<proteinExistence type="predicted"/>
<dbReference type="KEGG" id="tpt:Tpet_0426"/>
<dbReference type="InterPro" id="IPR005234">
    <property type="entry name" value="ScpB_csome_segregation"/>
</dbReference>
<dbReference type="GO" id="GO:0051304">
    <property type="term" value="P:chromosome separation"/>
    <property type="evidence" value="ECO:0007669"/>
    <property type="project" value="InterPro"/>
</dbReference>
<reference evidence="6" key="1">
    <citation type="submission" date="2007-05" db="EMBL/GenBank/DDBJ databases">
        <title>Complete sequence of Thermotoga petrophila RKU-1.</title>
        <authorList>
            <consortium name="US DOE Joint Genome Institute"/>
            <person name="Copeland A."/>
            <person name="Lucas S."/>
            <person name="Lapidus A."/>
            <person name="Barry K."/>
            <person name="Glavina del Rio T."/>
            <person name="Dalin E."/>
            <person name="Tice H."/>
            <person name="Pitluck S."/>
            <person name="Sims D."/>
            <person name="Brettin T."/>
            <person name="Bruce D."/>
            <person name="Detter J.C."/>
            <person name="Han C."/>
            <person name="Tapia R."/>
            <person name="Schmutz J."/>
            <person name="Larimer F."/>
            <person name="Land M."/>
            <person name="Hauser L."/>
            <person name="Kyrpides N."/>
            <person name="Mikhailova N."/>
            <person name="Nelson K."/>
            <person name="Gogarten J.P."/>
            <person name="Noll K."/>
            <person name="Richardson P."/>
        </authorList>
    </citation>
    <scope>NUCLEOTIDE SEQUENCE [LARGE SCALE GENOMIC DNA]</scope>
    <source>
        <strain evidence="6">ATCC BAA-488 / DSM 13995 / JCM 10881 / RKU-1</strain>
    </source>
</reference>
<dbReference type="InterPro" id="IPR036390">
    <property type="entry name" value="WH_DNA-bd_sf"/>
</dbReference>
<dbReference type="STRING" id="390874.Tpet_0426"/>
<name>A5IJS7_THEP1</name>
<sequence>MQLKAAIEALIFASNGITLERLIKILEKDPEEIKRVLEELKKEYEDEAHGVVLREVNGRYRFFTKPEYADFVSKLSGRKYKNLTDAQMEVVALLLLSGPIPKSEIDAFRGKDSSAVLSSLQRMGIVRKKRKGKSYLYQLSPSFVESTMLDEILKEVSQKLSSDGGES</sequence>
<dbReference type="RefSeq" id="WP_011943070.1">
    <property type="nucleotide sequence ID" value="NC_009486.1"/>
</dbReference>
<dbReference type="HOGENOM" id="CLU_045647_5_3_0"/>
<dbReference type="PANTHER" id="PTHR34298:SF2">
    <property type="entry name" value="SEGREGATION AND CONDENSATION PROTEIN B"/>
    <property type="match status" value="1"/>
</dbReference>
<dbReference type="Gene3D" id="1.10.10.10">
    <property type="entry name" value="Winged helix-like DNA-binding domain superfamily/Winged helix DNA-binding domain"/>
    <property type="match status" value="2"/>
</dbReference>
<dbReference type="PIRSF" id="PIRSF019345">
    <property type="entry name" value="ScpB"/>
    <property type="match status" value="1"/>
</dbReference>
<evidence type="ECO:0000256" key="4">
    <source>
        <dbReference type="ARBA" id="ARBA00023306"/>
    </source>
</evidence>
<dbReference type="InterPro" id="IPR036388">
    <property type="entry name" value="WH-like_DNA-bd_sf"/>
</dbReference>
<dbReference type="SUPFAM" id="SSF46785">
    <property type="entry name" value="Winged helix' DNA-binding domain"/>
    <property type="match status" value="2"/>
</dbReference>
<protein>
    <submittedName>
        <fullName evidence="5">Condensin subunit ScpB</fullName>
    </submittedName>
</protein>
<gene>
    <name evidence="5" type="ordered locus">Tpet_0426</name>
</gene>
<dbReference type="GO" id="GO:0051301">
    <property type="term" value="P:cell division"/>
    <property type="evidence" value="ECO:0007669"/>
    <property type="project" value="UniProtKB-KW"/>
</dbReference>
<evidence type="ECO:0000256" key="3">
    <source>
        <dbReference type="ARBA" id="ARBA00022829"/>
    </source>
</evidence>
<evidence type="ECO:0000256" key="2">
    <source>
        <dbReference type="ARBA" id="ARBA00022618"/>
    </source>
</evidence>